<organism evidence="8">
    <name type="scientific">Blastocystis hominis</name>
    <dbReference type="NCBI Taxonomy" id="12968"/>
    <lineage>
        <taxon>Eukaryota</taxon>
        <taxon>Sar</taxon>
        <taxon>Stramenopiles</taxon>
        <taxon>Bigyra</taxon>
        <taxon>Opalozoa</taxon>
        <taxon>Opalinata</taxon>
        <taxon>Blastocystidae</taxon>
        <taxon>Blastocystis</taxon>
    </lineage>
</organism>
<dbReference type="OrthoDB" id="196769at2759"/>
<keyword evidence="2 6" id="KW-0812">Transmembrane</keyword>
<evidence type="ECO:0000256" key="3">
    <source>
        <dbReference type="ARBA" id="ARBA00022989"/>
    </source>
</evidence>
<dbReference type="InterPro" id="IPR011531">
    <property type="entry name" value="HCO3_transpt-like_TM_dom"/>
</dbReference>
<dbReference type="EMBL" id="FN668650">
    <property type="protein sequence ID" value="CBK22497.2"/>
    <property type="molecule type" value="Genomic_DNA"/>
</dbReference>
<evidence type="ECO:0000256" key="6">
    <source>
        <dbReference type="SAM" id="Phobius"/>
    </source>
</evidence>
<dbReference type="InParanoid" id="D8M1Y8"/>
<feature type="region of interest" description="Disordered" evidence="5">
    <location>
        <begin position="144"/>
        <end position="165"/>
    </location>
</feature>
<reference evidence="8" key="1">
    <citation type="submission" date="2010-02" db="EMBL/GenBank/DDBJ databases">
        <title>Sequencing and annotation of the Blastocystis hominis genome.</title>
        <authorList>
            <person name="Wincker P."/>
        </authorList>
    </citation>
    <scope>NUCLEOTIDE SEQUENCE</scope>
    <source>
        <strain evidence="8">Singapore isolate B</strain>
    </source>
</reference>
<dbReference type="GeneID" id="24922516"/>
<evidence type="ECO:0000256" key="1">
    <source>
        <dbReference type="ARBA" id="ARBA00004141"/>
    </source>
</evidence>
<name>D8M1Y8_BLAHO</name>
<evidence type="ECO:0000313" key="8">
    <source>
        <dbReference type="EMBL" id="CBK22077.2"/>
    </source>
</evidence>
<dbReference type="PANTHER" id="PTHR11453">
    <property type="entry name" value="ANION EXCHANGE PROTEIN"/>
    <property type="match status" value="1"/>
</dbReference>
<feature type="transmembrane region" description="Helical" evidence="6">
    <location>
        <begin position="487"/>
        <end position="505"/>
    </location>
</feature>
<keyword evidence="4 6" id="KW-0472">Membrane</keyword>
<feature type="domain" description="Bicarbonate transporter-like transmembrane" evidence="7">
    <location>
        <begin position="405"/>
        <end position="506"/>
    </location>
</feature>
<gene>
    <name evidence="8" type="ORF">GSBLH_T00006391001</name>
    <name evidence="9" type="ORF">GSBLH_T00006457001</name>
</gene>
<dbReference type="GO" id="GO:0005452">
    <property type="term" value="F:solute:inorganic anion antiporter activity"/>
    <property type="evidence" value="ECO:0007669"/>
    <property type="project" value="InterPro"/>
</dbReference>
<evidence type="ECO:0000259" key="7">
    <source>
        <dbReference type="Pfam" id="PF00955"/>
    </source>
</evidence>
<dbReference type="Gene3D" id="1.10.150.50">
    <property type="entry name" value="Transcription Factor, Ets-1"/>
    <property type="match status" value="1"/>
</dbReference>
<accession>D8M1Y8</accession>
<keyword evidence="10" id="KW-1185">Reference proteome</keyword>
<dbReference type="GeneID" id="24922581"/>
<evidence type="ECO:0000313" key="10">
    <source>
        <dbReference type="Proteomes" id="UP000008312"/>
    </source>
</evidence>
<protein>
    <recommendedName>
        <fullName evidence="7">Bicarbonate transporter-like transmembrane domain-containing protein</fullName>
    </recommendedName>
</protein>
<dbReference type="InterPro" id="IPR003020">
    <property type="entry name" value="HCO3_transpt_euk"/>
</dbReference>
<evidence type="ECO:0000256" key="4">
    <source>
        <dbReference type="ARBA" id="ARBA00023136"/>
    </source>
</evidence>
<dbReference type="EMBL" id="FN668647">
    <property type="protein sequence ID" value="CBK22077.2"/>
    <property type="molecule type" value="Genomic_DNA"/>
</dbReference>
<sequence>MMGYVKCSYTQAFLQNNITVSLLPDINEEYMDKLGIYAKSRDEDTIRQELRKEDNRKQNCIDTSVVEELEHVQMSSATRPLSVSSEHGFIHNDQNSLLDDDEDDRYGSSYLSEVESRSPSFDLQRSSQYSSTINSIVLHYKSHGGVTPNSKQDNDSIHSSNYTKSVSSQGELNRIIAANSYVSEVLEGDVEEQPHPLNLVPNNWSSQEEMYSRAHPEDAEDLHVICDLLNSGLILLEEESNGKSLVQILEGIITKYNKQKGVDSGLDARRLASDKGLVYLNGFLLIESVRESQVFNDVLFARLTQRSVIPEQDYQQLKSSFTISSIPRFVFIISSDASHSLWSHNLFTLLSKVVTDQSLYSDLFLAKSRADVIHALADMAVRIQRRVSVESLKKHPKGKEKKKGLFCGLKKDVATRSRYYWSDFGDGYTVNTILKTFLIFISQLGPTLIFAVLIHKYSHGNIGTVETLLGQSITSIIWAFLGGQPMILMGLTGPIAIFVGVLYDLSV</sequence>
<dbReference type="RefSeq" id="XP_012896125.1">
    <property type="nucleotide sequence ID" value="XM_013040671.1"/>
</dbReference>
<dbReference type="Pfam" id="PF00955">
    <property type="entry name" value="HCO3_cotransp"/>
    <property type="match status" value="1"/>
</dbReference>
<dbReference type="InterPro" id="IPR013761">
    <property type="entry name" value="SAM/pointed_sf"/>
</dbReference>
<dbReference type="GO" id="GO:0050801">
    <property type="term" value="P:monoatomic ion homeostasis"/>
    <property type="evidence" value="ECO:0007669"/>
    <property type="project" value="TreeGrafter"/>
</dbReference>
<evidence type="ECO:0000256" key="5">
    <source>
        <dbReference type="SAM" id="MobiDB-lite"/>
    </source>
</evidence>
<feature type="transmembrane region" description="Helical" evidence="6">
    <location>
        <begin position="437"/>
        <end position="455"/>
    </location>
</feature>
<proteinExistence type="predicted"/>
<feature type="compositionally biased region" description="Polar residues" evidence="5">
    <location>
        <begin position="147"/>
        <end position="165"/>
    </location>
</feature>
<dbReference type="AlphaFoldDB" id="D8M1Y8"/>
<feature type="region of interest" description="Disordered" evidence="5">
    <location>
        <begin position="92"/>
        <end position="125"/>
    </location>
</feature>
<dbReference type="GO" id="GO:0005886">
    <property type="term" value="C:plasma membrane"/>
    <property type="evidence" value="ECO:0007669"/>
    <property type="project" value="TreeGrafter"/>
</dbReference>
<evidence type="ECO:0000256" key="2">
    <source>
        <dbReference type="ARBA" id="ARBA00022692"/>
    </source>
</evidence>
<comment type="subcellular location">
    <subcellularLocation>
        <location evidence="1">Membrane</location>
        <topology evidence="1">Multi-pass membrane protein</topology>
    </subcellularLocation>
</comment>
<dbReference type="GO" id="GO:0006820">
    <property type="term" value="P:monoatomic anion transport"/>
    <property type="evidence" value="ECO:0007669"/>
    <property type="project" value="InterPro"/>
</dbReference>
<keyword evidence="3 6" id="KW-1133">Transmembrane helix</keyword>
<dbReference type="Proteomes" id="UP000008312">
    <property type="component" value="Unassembled WGS sequence"/>
</dbReference>
<evidence type="ECO:0000313" key="9">
    <source>
        <dbReference type="EMBL" id="CBK22497.2"/>
    </source>
</evidence>
<dbReference type="RefSeq" id="XP_012896545.1">
    <property type="nucleotide sequence ID" value="XM_013041091.1"/>
</dbReference>